<reference evidence="2" key="1">
    <citation type="submission" date="2018-01" db="EMBL/GenBank/DDBJ databases">
        <title>An insight into the sialome of Amazonian anophelines.</title>
        <authorList>
            <person name="Ribeiro J.M."/>
            <person name="Scarpassa V."/>
            <person name="Calvo E."/>
        </authorList>
    </citation>
    <scope>NUCLEOTIDE SEQUENCE</scope>
    <source>
        <tissue evidence="2">Salivary glands</tissue>
    </source>
</reference>
<feature type="signal peptide" evidence="1">
    <location>
        <begin position="1"/>
        <end position="20"/>
    </location>
</feature>
<protein>
    <submittedName>
        <fullName evidence="2">Putative secreted protein</fullName>
    </submittedName>
</protein>
<proteinExistence type="predicted"/>
<evidence type="ECO:0000256" key="1">
    <source>
        <dbReference type="SAM" id="SignalP"/>
    </source>
</evidence>
<name>A0A2M4CBP9_9DIPT</name>
<dbReference type="AlphaFoldDB" id="A0A2M4CBP9"/>
<keyword evidence="1" id="KW-0732">Signal</keyword>
<accession>A0A2M4CBP9</accession>
<evidence type="ECO:0000313" key="2">
    <source>
        <dbReference type="EMBL" id="MBW62378.1"/>
    </source>
</evidence>
<organism evidence="2">
    <name type="scientific">Anopheles marajoara</name>
    <dbReference type="NCBI Taxonomy" id="58244"/>
    <lineage>
        <taxon>Eukaryota</taxon>
        <taxon>Metazoa</taxon>
        <taxon>Ecdysozoa</taxon>
        <taxon>Arthropoda</taxon>
        <taxon>Hexapoda</taxon>
        <taxon>Insecta</taxon>
        <taxon>Pterygota</taxon>
        <taxon>Neoptera</taxon>
        <taxon>Endopterygota</taxon>
        <taxon>Diptera</taxon>
        <taxon>Nematocera</taxon>
        <taxon>Culicoidea</taxon>
        <taxon>Culicidae</taxon>
        <taxon>Anophelinae</taxon>
        <taxon>Anopheles</taxon>
    </lineage>
</organism>
<sequence length="85" mass="9975">MAAWMIRAFIRLGFTAEASARHRDGAPYCKLRKANQLTSIFIVCVHFIDFPSRQKKNRHDTNANRELLLLLLLLKQHRNHFRTSV</sequence>
<feature type="chain" id="PRO_5014753294" evidence="1">
    <location>
        <begin position="21"/>
        <end position="85"/>
    </location>
</feature>
<dbReference type="EMBL" id="GGFJ01013237">
    <property type="protein sequence ID" value="MBW62378.1"/>
    <property type="molecule type" value="Transcribed_RNA"/>
</dbReference>